<dbReference type="GO" id="GO:0005634">
    <property type="term" value="C:nucleus"/>
    <property type="evidence" value="ECO:0007669"/>
    <property type="project" value="TreeGrafter"/>
</dbReference>
<dbReference type="GO" id="GO:0005737">
    <property type="term" value="C:cytoplasm"/>
    <property type="evidence" value="ECO:0007669"/>
    <property type="project" value="TreeGrafter"/>
</dbReference>
<evidence type="ECO:0000256" key="2">
    <source>
        <dbReference type="ARBA" id="ARBA00023134"/>
    </source>
</evidence>
<dbReference type="InterPro" id="IPR002041">
    <property type="entry name" value="Ran_GTPase"/>
</dbReference>
<organism evidence="3 4">
    <name type="scientific">Penicillium angulare</name>
    <dbReference type="NCBI Taxonomy" id="116970"/>
    <lineage>
        <taxon>Eukaryota</taxon>
        <taxon>Fungi</taxon>
        <taxon>Dikarya</taxon>
        <taxon>Ascomycota</taxon>
        <taxon>Pezizomycotina</taxon>
        <taxon>Eurotiomycetes</taxon>
        <taxon>Eurotiomycetidae</taxon>
        <taxon>Eurotiales</taxon>
        <taxon>Aspergillaceae</taxon>
        <taxon>Penicillium</taxon>
    </lineage>
</organism>
<name>A0A9W9EFY7_9EURO</name>
<dbReference type="GO" id="GO:0005525">
    <property type="term" value="F:GTP binding"/>
    <property type="evidence" value="ECO:0007669"/>
    <property type="project" value="UniProtKB-KW"/>
</dbReference>
<dbReference type="EMBL" id="JAPQKH010000011">
    <property type="protein sequence ID" value="KAJ5081066.1"/>
    <property type="molecule type" value="Genomic_DNA"/>
</dbReference>
<protein>
    <submittedName>
        <fullName evidence="3">GTP-binding nuclear protein RAN</fullName>
    </submittedName>
</protein>
<dbReference type="PANTHER" id="PTHR24071:SF0">
    <property type="entry name" value="GTP-BINDING NUCLEAR PROTEIN RAN"/>
    <property type="match status" value="1"/>
</dbReference>
<reference evidence="3" key="2">
    <citation type="journal article" date="2023" name="IMA Fungus">
        <title>Comparative genomic study of the Penicillium genus elucidates a diverse pangenome and 15 lateral gene transfer events.</title>
        <authorList>
            <person name="Petersen C."/>
            <person name="Sorensen T."/>
            <person name="Nielsen M.R."/>
            <person name="Sondergaard T.E."/>
            <person name="Sorensen J.L."/>
            <person name="Fitzpatrick D.A."/>
            <person name="Frisvad J.C."/>
            <person name="Nielsen K.L."/>
        </authorList>
    </citation>
    <scope>NUCLEOTIDE SEQUENCE</scope>
    <source>
        <strain evidence="3">IBT 30069</strain>
    </source>
</reference>
<dbReference type="Proteomes" id="UP001149165">
    <property type="component" value="Unassembled WGS sequence"/>
</dbReference>
<keyword evidence="1" id="KW-0547">Nucleotide-binding</keyword>
<keyword evidence="4" id="KW-1185">Reference proteome</keyword>
<keyword evidence="2" id="KW-0342">GTP-binding</keyword>
<sequence length="109" mass="12449">MADAAFIMFDVCNKKTLDNVKTWDSRGAFLQQTGYKYYDVSVITTSNFDEPWLYIFRQLLQVPDIKHVTATCCPPHKPDSALEAIQIRTEMEKAAAEPLPDEDADYLDI</sequence>
<evidence type="ECO:0000313" key="3">
    <source>
        <dbReference type="EMBL" id="KAJ5081066.1"/>
    </source>
</evidence>
<evidence type="ECO:0000256" key="1">
    <source>
        <dbReference type="ARBA" id="ARBA00022741"/>
    </source>
</evidence>
<dbReference type="GO" id="GO:0006606">
    <property type="term" value="P:protein import into nucleus"/>
    <property type="evidence" value="ECO:0007669"/>
    <property type="project" value="TreeGrafter"/>
</dbReference>
<reference evidence="3" key="1">
    <citation type="submission" date="2022-11" db="EMBL/GenBank/DDBJ databases">
        <authorList>
            <person name="Petersen C."/>
        </authorList>
    </citation>
    <scope>NUCLEOTIDE SEQUENCE</scope>
    <source>
        <strain evidence="3">IBT 30069</strain>
    </source>
</reference>
<dbReference type="PANTHER" id="PTHR24071">
    <property type="entry name" value="RAN GTPASE"/>
    <property type="match status" value="1"/>
</dbReference>
<evidence type="ECO:0000313" key="4">
    <source>
        <dbReference type="Proteomes" id="UP001149165"/>
    </source>
</evidence>
<accession>A0A9W9EFY7</accession>
<dbReference type="AlphaFoldDB" id="A0A9W9EFY7"/>
<proteinExistence type="predicted"/>
<comment type="caution">
    <text evidence="3">The sequence shown here is derived from an EMBL/GenBank/DDBJ whole genome shotgun (WGS) entry which is preliminary data.</text>
</comment>
<dbReference type="GO" id="GO:0000054">
    <property type="term" value="P:ribosomal subunit export from nucleus"/>
    <property type="evidence" value="ECO:0007669"/>
    <property type="project" value="TreeGrafter"/>
</dbReference>
<gene>
    <name evidence="3" type="ORF">N7456_013304</name>
</gene>
<dbReference type="GO" id="GO:0003924">
    <property type="term" value="F:GTPase activity"/>
    <property type="evidence" value="ECO:0007669"/>
    <property type="project" value="InterPro"/>
</dbReference>